<dbReference type="PIRSF" id="PIRSF005355">
    <property type="entry name" value="UBIAD1"/>
    <property type="match status" value="1"/>
</dbReference>
<feature type="transmembrane region" description="Helical" evidence="8">
    <location>
        <begin position="172"/>
        <end position="193"/>
    </location>
</feature>
<gene>
    <name evidence="9" type="ORF">NDEV_0801</name>
</gene>
<dbReference type="InterPro" id="IPR026046">
    <property type="entry name" value="UBIAD1"/>
</dbReference>
<dbReference type="InterPro" id="IPR000537">
    <property type="entry name" value="UbiA_prenyltransferase"/>
</dbReference>
<dbReference type="CDD" id="cd13962">
    <property type="entry name" value="PT_UbiA_UBIAD1"/>
    <property type="match status" value="1"/>
</dbReference>
<dbReference type="InterPro" id="IPR044878">
    <property type="entry name" value="UbiA_sf"/>
</dbReference>
<dbReference type="GO" id="GO:0042371">
    <property type="term" value="P:vitamin K biosynthetic process"/>
    <property type="evidence" value="ECO:0007669"/>
    <property type="project" value="TreeGrafter"/>
</dbReference>
<dbReference type="GO" id="GO:0009234">
    <property type="term" value="P:menaquinone biosynthetic process"/>
    <property type="evidence" value="ECO:0007669"/>
    <property type="project" value="UniProtKB-UniPathway"/>
</dbReference>
<evidence type="ECO:0000256" key="2">
    <source>
        <dbReference type="ARBA" id="ARBA00004863"/>
    </source>
</evidence>
<dbReference type="UniPathway" id="UPA00079"/>
<keyword evidence="6 8" id="KW-1133">Transmembrane helix</keyword>
<dbReference type="PANTHER" id="PTHR13929">
    <property type="entry name" value="1,4-DIHYDROXY-2-NAPHTHOATE OCTAPRENYLTRANSFERASE"/>
    <property type="match status" value="1"/>
</dbReference>
<dbReference type="Pfam" id="PF01040">
    <property type="entry name" value="UbiA"/>
    <property type="match status" value="1"/>
</dbReference>
<comment type="subcellular location">
    <subcellularLocation>
        <location evidence="1">Cell membrane</location>
        <topology evidence="1">Multi-pass membrane protein</topology>
    </subcellularLocation>
</comment>
<sequence>MIKVWLRAIRIRFLLASIISVCLGLAINGWQNKTIDVGFAALTFVGVAALHASVDLLNDYWDYKRQIDTDTNRTKFSGGTGVLPEGLLKPSQVYRAGVLMLIIGSAVGAFFVLERGITIAVILGFAIVSIYFYSTRIVDSGLGEVFVAVKGSMIVLGTYFVQSSHITLEPVIAGIISGVLSSTVLFVNSFPDFDADKKHGRKTLVILLGKQKAATVVWIFPVMIYGIIIVSVILGIFPVITIITLATIPLAIRSAKALKEKYNQIQELEPVMQGFVTYSRITGALFVAAFLIDVLLKAPQ</sequence>
<dbReference type="AlphaFoldDB" id="A0A128A2I8"/>
<evidence type="ECO:0000313" key="10">
    <source>
        <dbReference type="Proteomes" id="UP000196239"/>
    </source>
</evidence>
<evidence type="ECO:0000256" key="8">
    <source>
        <dbReference type="SAM" id="Phobius"/>
    </source>
</evidence>
<keyword evidence="5 8" id="KW-0812">Transmembrane</keyword>
<dbReference type="EC" id="2.5.1.42" evidence="9"/>
<organism evidence="9 10">
    <name type="scientific">Nitrosotalea devaniterrae</name>
    <dbReference type="NCBI Taxonomy" id="1078905"/>
    <lineage>
        <taxon>Archaea</taxon>
        <taxon>Nitrososphaerota</taxon>
        <taxon>Nitrososphaeria</taxon>
        <taxon>Nitrosotaleales</taxon>
        <taxon>Nitrosotaleaceae</taxon>
        <taxon>Nitrosotalea</taxon>
    </lineage>
</organism>
<dbReference type="PANTHER" id="PTHR13929:SF0">
    <property type="entry name" value="UBIA PRENYLTRANSFERASE DOMAIN-CONTAINING PROTEIN 1"/>
    <property type="match status" value="1"/>
</dbReference>
<evidence type="ECO:0000256" key="3">
    <source>
        <dbReference type="ARBA" id="ARBA00022428"/>
    </source>
</evidence>
<evidence type="ECO:0000256" key="1">
    <source>
        <dbReference type="ARBA" id="ARBA00004651"/>
    </source>
</evidence>
<evidence type="ECO:0000256" key="4">
    <source>
        <dbReference type="ARBA" id="ARBA00022679"/>
    </source>
</evidence>
<dbReference type="GO" id="GO:0047295">
    <property type="term" value="F:geranylgeranylglycerol-phosphate geranylgeranyltransferase activity"/>
    <property type="evidence" value="ECO:0007669"/>
    <property type="project" value="UniProtKB-EC"/>
</dbReference>
<evidence type="ECO:0000256" key="7">
    <source>
        <dbReference type="ARBA" id="ARBA00023136"/>
    </source>
</evidence>
<feature type="transmembrane region" description="Helical" evidence="8">
    <location>
        <begin position="37"/>
        <end position="57"/>
    </location>
</feature>
<feature type="transmembrane region" description="Helical" evidence="8">
    <location>
        <begin position="93"/>
        <end position="111"/>
    </location>
</feature>
<evidence type="ECO:0000256" key="6">
    <source>
        <dbReference type="ARBA" id="ARBA00022989"/>
    </source>
</evidence>
<feature type="transmembrane region" description="Helical" evidence="8">
    <location>
        <begin position="141"/>
        <end position="160"/>
    </location>
</feature>
<accession>A0A128A2I8</accession>
<dbReference type="KEGG" id="ndv:NDEV_0801"/>
<keyword evidence="7 8" id="KW-0472">Membrane</keyword>
<comment type="pathway">
    <text evidence="2">Quinol/quinone metabolism; menaquinone biosynthesis.</text>
</comment>
<protein>
    <submittedName>
        <fullName evidence="9">Digeranylgeranylglyceryl phosphate synthase</fullName>
        <ecNumber evidence="9">2.5.1.42</ecNumber>
    </submittedName>
</protein>
<keyword evidence="4 9" id="KW-0808">Transferase</keyword>
<dbReference type="Proteomes" id="UP000196239">
    <property type="component" value="Chromosome 1"/>
</dbReference>
<dbReference type="GO" id="GO:0005886">
    <property type="term" value="C:plasma membrane"/>
    <property type="evidence" value="ECO:0007669"/>
    <property type="project" value="UniProtKB-SubCell"/>
</dbReference>
<dbReference type="EMBL" id="LN890280">
    <property type="protein sequence ID" value="CUR51566.1"/>
    <property type="molecule type" value="Genomic_DNA"/>
</dbReference>
<feature type="transmembrane region" description="Helical" evidence="8">
    <location>
        <begin position="213"/>
        <end position="246"/>
    </location>
</feature>
<keyword evidence="3" id="KW-0474">Menaquinone biosynthesis</keyword>
<name>A0A128A2I8_9ARCH</name>
<keyword evidence="10" id="KW-1185">Reference proteome</keyword>
<proteinExistence type="predicted"/>
<feature type="transmembrane region" description="Helical" evidence="8">
    <location>
        <begin position="277"/>
        <end position="296"/>
    </location>
</feature>
<feature type="transmembrane region" description="Helical" evidence="8">
    <location>
        <begin position="117"/>
        <end position="134"/>
    </location>
</feature>
<dbReference type="Gene3D" id="1.20.120.1780">
    <property type="entry name" value="UbiA prenyltransferase"/>
    <property type="match status" value="1"/>
</dbReference>
<feature type="transmembrane region" description="Helical" evidence="8">
    <location>
        <begin position="12"/>
        <end position="31"/>
    </location>
</feature>
<reference evidence="10" key="1">
    <citation type="submission" date="2015-10" db="EMBL/GenBank/DDBJ databases">
        <authorList>
            <person name="Lehtovirta-Morley L.E."/>
            <person name="Vieille C."/>
        </authorList>
    </citation>
    <scope>NUCLEOTIDE SEQUENCE [LARGE SCALE GENOMIC DNA]</scope>
</reference>
<evidence type="ECO:0000313" key="9">
    <source>
        <dbReference type="EMBL" id="CUR51566.1"/>
    </source>
</evidence>
<evidence type="ECO:0000256" key="5">
    <source>
        <dbReference type="ARBA" id="ARBA00022692"/>
    </source>
</evidence>
<dbReference type="Gene3D" id="1.10.357.140">
    <property type="entry name" value="UbiA prenyltransferase"/>
    <property type="match status" value="1"/>
</dbReference>